<feature type="domain" description="SBP-type" evidence="12">
    <location>
        <begin position="239"/>
        <end position="316"/>
    </location>
</feature>
<evidence type="ECO:0000313" key="13">
    <source>
        <dbReference type="EMBL" id="KAL2455877.1"/>
    </source>
</evidence>
<protein>
    <submittedName>
        <fullName evidence="13">Squamosa promoter-binding-like protein 2</fullName>
    </submittedName>
</protein>
<dbReference type="Proteomes" id="UP001604277">
    <property type="component" value="Unassembled WGS sequence"/>
</dbReference>
<dbReference type="EMBL" id="JBFOLJ010000092">
    <property type="protein sequence ID" value="KAL2455877.1"/>
    <property type="molecule type" value="Genomic_DNA"/>
</dbReference>
<keyword evidence="4" id="KW-0862">Zinc</keyword>
<organism evidence="13 14">
    <name type="scientific">Forsythia ovata</name>
    <dbReference type="NCBI Taxonomy" id="205694"/>
    <lineage>
        <taxon>Eukaryota</taxon>
        <taxon>Viridiplantae</taxon>
        <taxon>Streptophyta</taxon>
        <taxon>Embryophyta</taxon>
        <taxon>Tracheophyta</taxon>
        <taxon>Spermatophyta</taxon>
        <taxon>Magnoliopsida</taxon>
        <taxon>eudicotyledons</taxon>
        <taxon>Gunneridae</taxon>
        <taxon>Pentapetalae</taxon>
        <taxon>asterids</taxon>
        <taxon>lamiids</taxon>
        <taxon>Lamiales</taxon>
        <taxon>Oleaceae</taxon>
        <taxon>Forsythieae</taxon>
        <taxon>Forsythia</taxon>
    </lineage>
</organism>
<feature type="region of interest" description="Disordered" evidence="11">
    <location>
        <begin position="300"/>
        <end position="324"/>
    </location>
</feature>
<evidence type="ECO:0000256" key="6">
    <source>
        <dbReference type="ARBA" id="ARBA00023125"/>
    </source>
</evidence>
<evidence type="ECO:0000256" key="11">
    <source>
        <dbReference type="SAM" id="MobiDB-lite"/>
    </source>
</evidence>
<feature type="compositionally biased region" description="Basic and acidic residues" evidence="11">
    <location>
        <begin position="300"/>
        <end position="310"/>
    </location>
</feature>
<reference evidence="14" key="1">
    <citation type="submission" date="2024-07" db="EMBL/GenBank/DDBJ databases">
        <title>Two chromosome-level genome assemblies of Korean endemic species Abeliophyllum distichum and Forsythia ovata (Oleaceae).</title>
        <authorList>
            <person name="Jang H."/>
        </authorList>
    </citation>
    <scope>NUCLEOTIDE SEQUENCE [LARGE SCALE GENOMIC DNA]</scope>
</reference>
<evidence type="ECO:0000256" key="2">
    <source>
        <dbReference type="ARBA" id="ARBA00022723"/>
    </source>
</evidence>
<comment type="subcellular location">
    <subcellularLocation>
        <location evidence="1">Nucleus</location>
    </subcellularLocation>
</comment>
<dbReference type="InterPro" id="IPR004333">
    <property type="entry name" value="SBP_dom"/>
</dbReference>
<keyword evidence="8" id="KW-0539">Nucleus</keyword>
<evidence type="ECO:0000256" key="5">
    <source>
        <dbReference type="ARBA" id="ARBA00023015"/>
    </source>
</evidence>
<evidence type="ECO:0000256" key="1">
    <source>
        <dbReference type="ARBA" id="ARBA00004123"/>
    </source>
</evidence>
<dbReference type="FunFam" id="4.10.1100.10:FF:000001">
    <property type="entry name" value="Squamosa promoter-binding-like protein 14"/>
    <property type="match status" value="1"/>
</dbReference>
<gene>
    <name evidence="13" type="ORF">Fot_57218</name>
</gene>
<dbReference type="PANTHER" id="PTHR31251:SF74">
    <property type="entry name" value="SQUAMOSA PROMOTER-BINDING-LIKE PROTEIN 2"/>
    <property type="match status" value="1"/>
</dbReference>
<keyword evidence="5" id="KW-0805">Transcription regulation</keyword>
<dbReference type="AlphaFoldDB" id="A0ABD1NW73"/>
<proteinExistence type="predicted"/>
<keyword evidence="7" id="KW-0804">Transcription</keyword>
<evidence type="ECO:0000256" key="4">
    <source>
        <dbReference type="ARBA" id="ARBA00022833"/>
    </source>
</evidence>
<keyword evidence="6" id="KW-0238">DNA-binding</keyword>
<evidence type="ECO:0000256" key="10">
    <source>
        <dbReference type="PROSITE-ProRule" id="PRU00470"/>
    </source>
</evidence>
<evidence type="ECO:0000256" key="9">
    <source>
        <dbReference type="ARBA" id="ARBA00056472"/>
    </source>
</evidence>
<evidence type="ECO:0000259" key="12">
    <source>
        <dbReference type="PROSITE" id="PS51141"/>
    </source>
</evidence>
<name>A0ABD1NW73_9LAMI</name>
<keyword evidence="2" id="KW-0479">Metal-binding</keyword>
<keyword evidence="3 10" id="KW-0863">Zinc-finger</keyword>
<dbReference type="GO" id="GO:0008270">
    <property type="term" value="F:zinc ion binding"/>
    <property type="evidence" value="ECO:0007669"/>
    <property type="project" value="UniProtKB-KW"/>
</dbReference>
<dbReference type="PANTHER" id="PTHR31251">
    <property type="entry name" value="SQUAMOSA PROMOTER-BINDING-LIKE PROTEIN 4"/>
    <property type="match status" value="1"/>
</dbReference>
<dbReference type="SUPFAM" id="SSF103612">
    <property type="entry name" value="SBT domain"/>
    <property type="match status" value="1"/>
</dbReference>
<evidence type="ECO:0000313" key="14">
    <source>
        <dbReference type="Proteomes" id="UP001604277"/>
    </source>
</evidence>
<evidence type="ECO:0000256" key="3">
    <source>
        <dbReference type="ARBA" id="ARBA00022771"/>
    </source>
</evidence>
<keyword evidence="14" id="KW-1185">Reference proteome</keyword>
<accession>A0ABD1NW73</accession>
<comment type="caution">
    <text evidence="13">The sequence shown here is derived from an EMBL/GenBank/DDBJ whole genome shotgun (WGS) entry which is preliminary data.</text>
</comment>
<dbReference type="GO" id="GO:0003677">
    <property type="term" value="F:DNA binding"/>
    <property type="evidence" value="ECO:0007669"/>
    <property type="project" value="UniProtKB-KW"/>
</dbReference>
<dbReference type="InterPro" id="IPR044817">
    <property type="entry name" value="SBP-like"/>
</dbReference>
<comment type="function">
    <text evidence="9">Probable transcriptional factor. Binds to the promoter of the SQUAMOSA gene.</text>
</comment>
<dbReference type="Gene3D" id="4.10.1100.10">
    <property type="entry name" value="Transcription factor, SBP-box domain"/>
    <property type="match status" value="1"/>
</dbReference>
<evidence type="ECO:0000256" key="7">
    <source>
        <dbReference type="ARBA" id="ARBA00023163"/>
    </source>
</evidence>
<dbReference type="Pfam" id="PF03110">
    <property type="entry name" value="SBP"/>
    <property type="match status" value="1"/>
</dbReference>
<dbReference type="PROSITE" id="PS51141">
    <property type="entry name" value="ZF_SBP"/>
    <property type="match status" value="1"/>
</dbReference>
<dbReference type="InterPro" id="IPR036893">
    <property type="entry name" value="SBP_sf"/>
</dbReference>
<evidence type="ECO:0000256" key="8">
    <source>
        <dbReference type="ARBA" id="ARBA00023242"/>
    </source>
</evidence>
<dbReference type="GO" id="GO:0005634">
    <property type="term" value="C:nucleus"/>
    <property type="evidence" value="ECO:0007669"/>
    <property type="project" value="UniProtKB-SubCell"/>
</dbReference>
<sequence>MSLGATRVFLSMNFYTFCYWKRAGERHRIIGVREKEKKQLAKSFIKFLKRRGLRATPWVDTHISEMEFNSKWDWETIITFNSKASESPRKVQSADWMIVDDGEIDVGSFNLSADGGNSVTSGSYVGRGSSTKSSISASTDSSLKDGMKLPSFEFDAFEGSANFIKKMEMAQSEVSGTSPPLEGSVGSAEPWISLKLRKRTYFENSVAGSNVESITTSVMPTSSTTTMKKTKSSGQNVHIPYCQVEGCNIDLSTAKEYHRKHKVCDGHSKCPRVIVGGLERRFCQQCSRFHSLSEFDEKKRSCRRRLSDHNTRRRKPQQETIEFNSSRLSSPFYDGRRQSNFLLNNAPLIHPRTTANSTWDSSRSSKFTLTGDFPVKSRRAGGIDGELLMPGIKLPHGINMHGDTSNGLLESKDSTSEVFNPGFRGPTILSHIDAAPEYRCALSLLSSNSWASSPVSIPPHYPMHENEPGIAQHVIHPIAGGMPLTSEFWMTGQQSTHPRPHALATNSNFQEIQLFKSPYEADFYSNALN</sequence>